<gene>
    <name evidence="4" type="ORF">ACFFLH_10005</name>
</gene>
<keyword evidence="1" id="KW-0812">Transmembrane</keyword>
<dbReference type="PANTHER" id="PTHR33121:SF79">
    <property type="entry name" value="CYCLIC DI-GMP PHOSPHODIESTERASE PDED-RELATED"/>
    <property type="match status" value="1"/>
</dbReference>
<dbReference type="Pfam" id="PF00563">
    <property type="entry name" value="EAL"/>
    <property type="match status" value="1"/>
</dbReference>
<keyword evidence="5" id="KW-1185">Reference proteome</keyword>
<dbReference type="SMART" id="SM00267">
    <property type="entry name" value="GGDEF"/>
    <property type="match status" value="1"/>
</dbReference>
<dbReference type="Proteomes" id="UP001589628">
    <property type="component" value="Unassembled WGS sequence"/>
</dbReference>
<dbReference type="InterPro" id="IPR050706">
    <property type="entry name" value="Cyclic-di-GMP_PDE-like"/>
</dbReference>
<dbReference type="SUPFAM" id="SSF141868">
    <property type="entry name" value="EAL domain-like"/>
    <property type="match status" value="1"/>
</dbReference>
<dbReference type="InterPro" id="IPR000160">
    <property type="entry name" value="GGDEF_dom"/>
</dbReference>
<feature type="domain" description="GGDEF" evidence="3">
    <location>
        <begin position="224"/>
        <end position="359"/>
    </location>
</feature>
<keyword evidence="1" id="KW-0472">Membrane</keyword>
<evidence type="ECO:0000259" key="2">
    <source>
        <dbReference type="PROSITE" id="PS50883"/>
    </source>
</evidence>
<feature type="transmembrane region" description="Helical" evidence="1">
    <location>
        <begin position="172"/>
        <end position="191"/>
    </location>
</feature>
<dbReference type="Pfam" id="PF00990">
    <property type="entry name" value="GGDEF"/>
    <property type="match status" value="1"/>
</dbReference>
<comment type="caution">
    <text evidence="4">The sequence shown here is derived from an EMBL/GenBank/DDBJ whole genome shotgun (WGS) entry which is preliminary data.</text>
</comment>
<dbReference type="CDD" id="cd01948">
    <property type="entry name" value="EAL"/>
    <property type="match status" value="1"/>
</dbReference>
<dbReference type="InterPro" id="IPR035919">
    <property type="entry name" value="EAL_sf"/>
</dbReference>
<dbReference type="InterPro" id="IPR043128">
    <property type="entry name" value="Rev_trsase/Diguanyl_cyclase"/>
</dbReference>
<dbReference type="EMBL" id="JBHLZN010000003">
    <property type="protein sequence ID" value="MFB9886745.1"/>
    <property type="molecule type" value="Genomic_DNA"/>
</dbReference>
<feature type="transmembrane region" description="Helical" evidence="1">
    <location>
        <begin position="9"/>
        <end position="30"/>
    </location>
</feature>
<accession>A0ABV5ZBT1</accession>
<name>A0ABV5ZBT1_9GAMM</name>
<evidence type="ECO:0000256" key="1">
    <source>
        <dbReference type="SAM" id="Phobius"/>
    </source>
</evidence>
<dbReference type="Gene3D" id="3.20.20.450">
    <property type="entry name" value="EAL domain"/>
    <property type="match status" value="1"/>
</dbReference>
<protein>
    <submittedName>
        <fullName evidence="4">Bifunctional diguanylate cyclase/phosphodiesterase</fullName>
    </submittedName>
</protein>
<dbReference type="CDD" id="cd01949">
    <property type="entry name" value="GGDEF"/>
    <property type="match status" value="1"/>
</dbReference>
<dbReference type="SUPFAM" id="SSF55073">
    <property type="entry name" value="Nucleotide cyclase"/>
    <property type="match status" value="1"/>
</dbReference>
<evidence type="ECO:0000313" key="5">
    <source>
        <dbReference type="Proteomes" id="UP001589628"/>
    </source>
</evidence>
<dbReference type="Gene3D" id="3.30.70.270">
    <property type="match status" value="1"/>
</dbReference>
<dbReference type="InterPro" id="IPR029787">
    <property type="entry name" value="Nucleotide_cyclase"/>
</dbReference>
<dbReference type="PANTHER" id="PTHR33121">
    <property type="entry name" value="CYCLIC DI-GMP PHOSPHODIESTERASE PDEF"/>
    <property type="match status" value="1"/>
</dbReference>
<keyword evidence="1" id="KW-1133">Transmembrane helix</keyword>
<dbReference type="PROSITE" id="PS50887">
    <property type="entry name" value="GGDEF"/>
    <property type="match status" value="1"/>
</dbReference>
<reference evidence="4 5" key="1">
    <citation type="submission" date="2024-09" db="EMBL/GenBank/DDBJ databases">
        <authorList>
            <person name="Sun Q."/>
            <person name="Mori K."/>
        </authorList>
    </citation>
    <scope>NUCLEOTIDE SEQUENCE [LARGE SCALE GENOMIC DNA]</scope>
    <source>
        <strain evidence="4 5">ATCC 51285</strain>
    </source>
</reference>
<proteinExistence type="predicted"/>
<dbReference type="InterPro" id="IPR001633">
    <property type="entry name" value="EAL_dom"/>
</dbReference>
<dbReference type="SMART" id="SM00052">
    <property type="entry name" value="EAL"/>
    <property type="match status" value="1"/>
</dbReference>
<evidence type="ECO:0000313" key="4">
    <source>
        <dbReference type="EMBL" id="MFB9886745.1"/>
    </source>
</evidence>
<evidence type="ECO:0000259" key="3">
    <source>
        <dbReference type="PROSITE" id="PS50887"/>
    </source>
</evidence>
<dbReference type="PROSITE" id="PS50883">
    <property type="entry name" value="EAL"/>
    <property type="match status" value="1"/>
</dbReference>
<dbReference type="RefSeq" id="WP_027312402.1">
    <property type="nucleotide sequence ID" value="NZ_JBHLZN010000003.1"/>
</dbReference>
<dbReference type="NCBIfam" id="TIGR00254">
    <property type="entry name" value="GGDEF"/>
    <property type="match status" value="1"/>
</dbReference>
<feature type="domain" description="EAL" evidence="2">
    <location>
        <begin position="372"/>
        <end position="625"/>
    </location>
</feature>
<sequence length="625" mass="71171">MKTSRLSKLALYLISLIFLGLSVVSLNGYYRNAHLLSAHIQTNAWSLAQLQLDHRKFVYNLRLYAEGVIEQRELLLSYDLLWNRLSVFLKGRETKELRRRFGAEELAQQLWQQLQAAEPQILNSQSQDAVVMTMFEEFEAFQAPIHELMLLNFTGPEASKQLDGIKASQRQLSINLTGLVISGWLLVLYLWRQSRRYNALAMQDSLTGLLNRSAFQKNLRSEYKPRALVLIDLNHFRQVNDALGQAEGDELLRQVAQVLRRSLAKDALIARLDSDVFALLFKQQSKRAQVLVWLRAVQRQLVFEYKAQDRVIWVDAGIGVTFIGEAQSVDPDLLFDEASLALAEAKRKDHADSLVIFEGWMREQESRRRNLLLRLQRVLKERLVEGPLRLVYQPIYQLRDGRLLGAEALVRWQDPDYGAIAPLELVALMENNGLGKAFGEWLFARLKHDLSRQQLYWPSGVTVALNLSTSLFNEDLATWVQQQAQQAGLAPEQLVLEVTEDIAMIDFARSKAIIASVKACGVTIALDDFGTGYSSLSYLRELKVDKLKIDKSFIRHLHENEDQRMFVTSIVSLAHYLGLEVVAEGIETVDEEKVATELGCDQGQGYLYAKPLEVEAMVALLQRSQ</sequence>
<organism evidence="4 5">
    <name type="scientific">Balneatrix alpica</name>
    <dbReference type="NCBI Taxonomy" id="75684"/>
    <lineage>
        <taxon>Bacteria</taxon>
        <taxon>Pseudomonadati</taxon>
        <taxon>Pseudomonadota</taxon>
        <taxon>Gammaproteobacteria</taxon>
        <taxon>Oceanospirillales</taxon>
        <taxon>Balneatrichaceae</taxon>
        <taxon>Balneatrix</taxon>
    </lineage>
</organism>